<dbReference type="STRING" id="1297742.A176_003480"/>
<sequence length="272" mass="28011">MRAVTAALATVDVASPAVEDAALVLANVCRVAPGQCAALEAALGHGRASVRRAAAGAVGRVGEAAVPLLPRLVPMLQDEEDVAGAALESLGALASLAPGVATPALLEQVRTVEGARLYLALTALRSLVEDARRKGAPLPALPGLEASLHRAVKEGEPAIRVEALTLLGLTGPASPDVLERVSGRLQDTNPSVAACAAVALLRLDASSPAVVALLEFQLRAVEAPEQQEAALSALEDVELATLSRVKEMLRRVTDTSSGPGRDSVRRLLERLP</sequence>
<evidence type="ECO:0000313" key="2">
    <source>
        <dbReference type="EMBL" id="AKQ66568.1"/>
    </source>
</evidence>
<reference evidence="2 3" key="1">
    <citation type="journal article" date="2016" name="PLoS ONE">
        <title>Complete Genome Sequence and Comparative Genomics of a Novel Myxobacterium Myxococcus hansupus.</title>
        <authorList>
            <person name="Sharma G."/>
            <person name="Narwani T."/>
            <person name="Subramanian S."/>
        </authorList>
    </citation>
    <scope>NUCLEOTIDE SEQUENCE [LARGE SCALE GENOMIC DNA]</scope>
    <source>
        <strain evidence="3">mixupus</strain>
    </source>
</reference>
<proteinExistence type="predicted"/>
<dbReference type="InterPro" id="IPR011989">
    <property type="entry name" value="ARM-like"/>
</dbReference>
<evidence type="ECO:0000256" key="1">
    <source>
        <dbReference type="SAM" id="MobiDB-lite"/>
    </source>
</evidence>
<evidence type="ECO:0000313" key="3">
    <source>
        <dbReference type="Proteomes" id="UP000009026"/>
    </source>
</evidence>
<dbReference type="SUPFAM" id="SSF48371">
    <property type="entry name" value="ARM repeat"/>
    <property type="match status" value="1"/>
</dbReference>
<dbReference type="PATRIC" id="fig|1297742.4.peg.3511"/>
<dbReference type="eggNOG" id="COG1413">
    <property type="taxonomic scope" value="Bacteria"/>
</dbReference>
<dbReference type="Proteomes" id="UP000009026">
    <property type="component" value="Chromosome"/>
</dbReference>
<keyword evidence="3" id="KW-1185">Reference proteome</keyword>
<accession>A0A0H4WY97</accession>
<evidence type="ECO:0008006" key="4">
    <source>
        <dbReference type="Google" id="ProtNLM"/>
    </source>
</evidence>
<protein>
    <recommendedName>
        <fullName evidence="4">HEAT repeat protein</fullName>
    </recommendedName>
</protein>
<feature type="compositionally biased region" description="Basic and acidic residues" evidence="1">
    <location>
        <begin position="262"/>
        <end position="272"/>
    </location>
</feature>
<name>A0A0H4WY97_9BACT</name>
<organism evidence="2 3">
    <name type="scientific">Pseudomyxococcus hansupus</name>
    <dbReference type="NCBI Taxonomy" id="1297742"/>
    <lineage>
        <taxon>Bacteria</taxon>
        <taxon>Pseudomonadati</taxon>
        <taxon>Myxococcota</taxon>
        <taxon>Myxococcia</taxon>
        <taxon>Myxococcales</taxon>
        <taxon>Cystobacterineae</taxon>
        <taxon>Myxococcaceae</taxon>
        <taxon>Pseudomyxococcus</taxon>
    </lineage>
</organism>
<feature type="region of interest" description="Disordered" evidence="1">
    <location>
        <begin position="250"/>
        <end position="272"/>
    </location>
</feature>
<dbReference type="Gene3D" id="1.25.10.10">
    <property type="entry name" value="Leucine-rich Repeat Variant"/>
    <property type="match status" value="2"/>
</dbReference>
<dbReference type="InterPro" id="IPR016024">
    <property type="entry name" value="ARM-type_fold"/>
</dbReference>
<dbReference type="AlphaFoldDB" id="A0A0H4WY97"/>
<dbReference type="EMBL" id="CP012109">
    <property type="protein sequence ID" value="AKQ66568.1"/>
    <property type="molecule type" value="Genomic_DNA"/>
</dbReference>
<gene>
    <name evidence="2" type="ORF">A176_003480</name>
</gene>
<dbReference type="KEGG" id="mym:A176_003480"/>